<dbReference type="InterPro" id="IPR011991">
    <property type="entry name" value="ArsR-like_HTH"/>
</dbReference>
<dbReference type="SUPFAM" id="SSF46785">
    <property type="entry name" value="Winged helix' DNA-binding domain"/>
    <property type="match status" value="1"/>
</dbReference>
<dbReference type="CDD" id="cd00090">
    <property type="entry name" value="HTH_ARSR"/>
    <property type="match status" value="1"/>
</dbReference>
<dbReference type="EMBL" id="MGIA01000015">
    <property type="protein sequence ID" value="OGM81179.1"/>
    <property type="molecule type" value="Genomic_DNA"/>
</dbReference>
<dbReference type="PANTHER" id="PTHR43132:SF2">
    <property type="entry name" value="ARSENICAL RESISTANCE OPERON REPRESSOR ARSR-RELATED"/>
    <property type="match status" value="1"/>
</dbReference>
<dbReference type="Gene3D" id="1.10.10.10">
    <property type="entry name" value="Winged helix-like DNA-binding domain superfamily/Winged helix DNA-binding domain"/>
    <property type="match status" value="1"/>
</dbReference>
<dbReference type="Pfam" id="PF01022">
    <property type="entry name" value="HTH_5"/>
    <property type="match status" value="1"/>
</dbReference>
<evidence type="ECO:0000256" key="3">
    <source>
        <dbReference type="ARBA" id="ARBA00023163"/>
    </source>
</evidence>
<evidence type="ECO:0000259" key="4">
    <source>
        <dbReference type="PROSITE" id="PS50987"/>
    </source>
</evidence>
<keyword evidence="3" id="KW-0804">Transcription</keyword>
<sequence>MLILSNTFSALSDPNRQKILKLLKKSEMSVTEILGNLDITMATLSHHLDILKRADLVSGRRDGQRIIYSLNLSILDEISEQIVKLLKVKK</sequence>
<dbReference type="NCBIfam" id="NF033788">
    <property type="entry name" value="HTH_metalloreg"/>
    <property type="match status" value="1"/>
</dbReference>
<evidence type="ECO:0000313" key="6">
    <source>
        <dbReference type="Proteomes" id="UP000178937"/>
    </source>
</evidence>
<reference evidence="5 6" key="1">
    <citation type="journal article" date="2016" name="Nat. Commun.">
        <title>Thousands of microbial genomes shed light on interconnected biogeochemical processes in an aquifer system.</title>
        <authorList>
            <person name="Anantharaman K."/>
            <person name="Brown C.T."/>
            <person name="Hug L.A."/>
            <person name="Sharon I."/>
            <person name="Castelle C.J."/>
            <person name="Probst A.J."/>
            <person name="Thomas B.C."/>
            <person name="Singh A."/>
            <person name="Wilkins M.J."/>
            <person name="Karaoz U."/>
            <person name="Brodie E.L."/>
            <person name="Williams K.H."/>
            <person name="Hubbard S.S."/>
            <person name="Banfield J.F."/>
        </authorList>
    </citation>
    <scope>NUCLEOTIDE SEQUENCE [LARGE SCALE GENOMIC DNA]</scope>
</reference>
<dbReference type="InterPro" id="IPR036390">
    <property type="entry name" value="WH_DNA-bd_sf"/>
</dbReference>
<gene>
    <name evidence="5" type="ORF">A2393_01430</name>
</gene>
<dbReference type="InterPro" id="IPR001845">
    <property type="entry name" value="HTH_ArsR_DNA-bd_dom"/>
</dbReference>
<organism evidence="5 6">
    <name type="scientific">Candidatus Woesebacteria bacterium RIFOXYB1_FULL_41_13</name>
    <dbReference type="NCBI Taxonomy" id="1802540"/>
    <lineage>
        <taxon>Bacteria</taxon>
        <taxon>Candidatus Woeseibacteriota</taxon>
    </lineage>
</organism>
<dbReference type="Proteomes" id="UP000178937">
    <property type="component" value="Unassembled WGS sequence"/>
</dbReference>
<evidence type="ECO:0000256" key="1">
    <source>
        <dbReference type="ARBA" id="ARBA00023015"/>
    </source>
</evidence>
<dbReference type="PRINTS" id="PR00778">
    <property type="entry name" value="HTHARSR"/>
</dbReference>
<dbReference type="GO" id="GO:0003700">
    <property type="term" value="F:DNA-binding transcription factor activity"/>
    <property type="evidence" value="ECO:0007669"/>
    <property type="project" value="InterPro"/>
</dbReference>
<keyword evidence="1" id="KW-0805">Transcription regulation</keyword>
<name>A0A1F8CZD7_9BACT</name>
<evidence type="ECO:0000313" key="5">
    <source>
        <dbReference type="EMBL" id="OGM81179.1"/>
    </source>
</evidence>
<proteinExistence type="predicted"/>
<dbReference type="SMART" id="SM00418">
    <property type="entry name" value="HTH_ARSR"/>
    <property type="match status" value="1"/>
</dbReference>
<dbReference type="PROSITE" id="PS50987">
    <property type="entry name" value="HTH_ARSR_2"/>
    <property type="match status" value="1"/>
</dbReference>
<dbReference type="STRING" id="1802540.A2393_01430"/>
<keyword evidence="2" id="KW-0238">DNA-binding</keyword>
<comment type="caution">
    <text evidence="5">The sequence shown here is derived from an EMBL/GenBank/DDBJ whole genome shotgun (WGS) entry which is preliminary data.</text>
</comment>
<accession>A0A1F8CZD7</accession>
<dbReference type="InterPro" id="IPR051011">
    <property type="entry name" value="Metal_resp_trans_reg"/>
</dbReference>
<dbReference type="PANTHER" id="PTHR43132">
    <property type="entry name" value="ARSENICAL RESISTANCE OPERON REPRESSOR ARSR-RELATED"/>
    <property type="match status" value="1"/>
</dbReference>
<dbReference type="GO" id="GO:0003677">
    <property type="term" value="F:DNA binding"/>
    <property type="evidence" value="ECO:0007669"/>
    <property type="project" value="UniProtKB-KW"/>
</dbReference>
<protein>
    <recommendedName>
        <fullName evidence="4">HTH arsR-type domain-containing protein</fullName>
    </recommendedName>
</protein>
<evidence type="ECO:0000256" key="2">
    <source>
        <dbReference type="ARBA" id="ARBA00023125"/>
    </source>
</evidence>
<dbReference type="AlphaFoldDB" id="A0A1F8CZD7"/>
<dbReference type="InterPro" id="IPR036388">
    <property type="entry name" value="WH-like_DNA-bd_sf"/>
</dbReference>
<feature type="domain" description="HTH arsR-type" evidence="4">
    <location>
        <begin position="1"/>
        <end position="90"/>
    </location>
</feature>